<dbReference type="GeneID" id="19208807"/>
<dbReference type="SUPFAM" id="SSF52047">
    <property type="entry name" value="RNI-like"/>
    <property type="match status" value="1"/>
</dbReference>
<dbReference type="RefSeq" id="XP_007764200.1">
    <property type="nucleotide sequence ID" value="XM_007766010.1"/>
</dbReference>
<dbReference type="OrthoDB" id="3256525at2759"/>
<dbReference type="InterPro" id="IPR032675">
    <property type="entry name" value="LRR_dom_sf"/>
</dbReference>
<gene>
    <name evidence="1" type="ORF">CONPUDRAFT_70361</name>
</gene>
<dbReference type="EMBL" id="JH711574">
    <property type="protein sequence ID" value="EIW85591.1"/>
    <property type="molecule type" value="Genomic_DNA"/>
</dbReference>
<dbReference type="Proteomes" id="UP000053558">
    <property type="component" value="Unassembled WGS sequence"/>
</dbReference>
<dbReference type="AlphaFoldDB" id="A0A5M3N3W1"/>
<name>A0A5M3N3W1_CONPW</name>
<evidence type="ECO:0008006" key="3">
    <source>
        <dbReference type="Google" id="ProtNLM"/>
    </source>
</evidence>
<dbReference type="Gene3D" id="3.80.10.10">
    <property type="entry name" value="Ribonuclease Inhibitor"/>
    <property type="match status" value="1"/>
</dbReference>
<comment type="caution">
    <text evidence="1">The sequence shown here is derived from an EMBL/GenBank/DDBJ whole genome shotgun (WGS) entry which is preliminary data.</text>
</comment>
<evidence type="ECO:0000313" key="2">
    <source>
        <dbReference type="Proteomes" id="UP000053558"/>
    </source>
</evidence>
<dbReference type="KEGG" id="cput:CONPUDRAFT_70361"/>
<keyword evidence="2" id="KW-1185">Reference proteome</keyword>
<protein>
    <recommendedName>
        <fullName evidence="3">F-box domain-containing protein</fullName>
    </recommendedName>
</protein>
<accession>A0A5M3N3W1</accession>
<evidence type="ECO:0000313" key="1">
    <source>
        <dbReference type="EMBL" id="EIW85591.1"/>
    </source>
</evidence>
<sequence>MDHLLDVIEPEVTSSPTLPPELWMQIFDISTFVNDVFVPEIYDYTSAYYPVHPPEDVPFKLPLEVSLLTRRSLPLVSKSWYKLSIRFLYKSLRVYSTSTFRSLAATLQKSKDHPTFIDTALGLFVHRLDVEFPDRHELGERGTVADISFVFEILSQIIRFSPNLSIVDFRTTSVKLVDHVVPNCIVDALCSHGASLRVVDLSSFLMRTSPSQIKALCSATPHLRSLSLHTWAGEPRALTAEAATLPPMPYLTNFAFAFGGEGADLIMPRKNFPSLRHLYCGCCRSWETKWETLLQIFGSQLTSVQMGTNTFFFIDLVGEMQCLMSLCPRLERLTLNLPGMCKLPLVELPAIRISAIRPPTLEDQNYSSFWPSLDALYQHNQSIQSIEFVVHPDSKHGRKVAEAIERYPHVPIVNRWNDLFPP</sequence>
<reference evidence="2" key="1">
    <citation type="journal article" date="2012" name="Science">
        <title>The Paleozoic origin of enzymatic lignin decomposition reconstructed from 31 fungal genomes.</title>
        <authorList>
            <person name="Floudas D."/>
            <person name="Binder M."/>
            <person name="Riley R."/>
            <person name="Barry K."/>
            <person name="Blanchette R.A."/>
            <person name="Henrissat B."/>
            <person name="Martinez A.T."/>
            <person name="Otillar R."/>
            <person name="Spatafora J.W."/>
            <person name="Yadav J.S."/>
            <person name="Aerts A."/>
            <person name="Benoit I."/>
            <person name="Boyd A."/>
            <person name="Carlson A."/>
            <person name="Copeland A."/>
            <person name="Coutinho P.M."/>
            <person name="de Vries R.P."/>
            <person name="Ferreira P."/>
            <person name="Findley K."/>
            <person name="Foster B."/>
            <person name="Gaskell J."/>
            <person name="Glotzer D."/>
            <person name="Gorecki P."/>
            <person name="Heitman J."/>
            <person name="Hesse C."/>
            <person name="Hori C."/>
            <person name="Igarashi K."/>
            <person name="Jurgens J.A."/>
            <person name="Kallen N."/>
            <person name="Kersten P."/>
            <person name="Kohler A."/>
            <person name="Kuees U."/>
            <person name="Kumar T.K.A."/>
            <person name="Kuo A."/>
            <person name="LaButti K."/>
            <person name="Larrondo L.F."/>
            <person name="Lindquist E."/>
            <person name="Ling A."/>
            <person name="Lombard V."/>
            <person name="Lucas S."/>
            <person name="Lundell T."/>
            <person name="Martin R."/>
            <person name="McLaughlin D.J."/>
            <person name="Morgenstern I."/>
            <person name="Morin E."/>
            <person name="Murat C."/>
            <person name="Nagy L.G."/>
            <person name="Nolan M."/>
            <person name="Ohm R.A."/>
            <person name="Patyshakuliyeva A."/>
            <person name="Rokas A."/>
            <person name="Ruiz-Duenas F.J."/>
            <person name="Sabat G."/>
            <person name="Salamov A."/>
            <person name="Samejima M."/>
            <person name="Schmutz J."/>
            <person name="Slot J.C."/>
            <person name="St John F."/>
            <person name="Stenlid J."/>
            <person name="Sun H."/>
            <person name="Sun S."/>
            <person name="Syed K."/>
            <person name="Tsang A."/>
            <person name="Wiebenga A."/>
            <person name="Young D."/>
            <person name="Pisabarro A."/>
            <person name="Eastwood D.C."/>
            <person name="Martin F."/>
            <person name="Cullen D."/>
            <person name="Grigoriev I.V."/>
            <person name="Hibbett D.S."/>
        </authorList>
    </citation>
    <scope>NUCLEOTIDE SEQUENCE [LARGE SCALE GENOMIC DNA]</scope>
    <source>
        <strain evidence="2">RWD-64-598 SS2</strain>
    </source>
</reference>
<proteinExistence type="predicted"/>
<organism evidence="1 2">
    <name type="scientific">Coniophora puteana (strain RWD-64-598)</name>
    <name type="common">Brown rot fungus</name>
    <dbReference type="NCBI Taxonomy" id="741705"/>
    <lineage>
        <taxon>Eukaryota</taxon>
        <taxon>Fungi</taxon>
        <taxon>Dikarya</taxon>
        <taxon>Basidiomycota</taxon>
        <taxon>Agaricomycotina</taxon>
        <taxon>Agaricomycetes</taxon>
        <taxon>Agaricomycetidae</taxon>
        <taxon>Boletales</taxon>
        <taxon>Coniophorineae</taxon>
        <taxon>Coniophoraceae</taxon>
        <taxon>Coniophora</taxon>
    </lineage>
</organism>